<gene>
    <name evidence="2" type="ORF">DLJ74_00990</name>
</gene>
<dbReference type="InterPro" id="IPR009492">
    <property type="entry name" value="TniQ"/>
</dbReference>
<dbReference type="EMBL" id="QGTD01000001">
    <property type="protein sequence ID" value="PWU70439.1"/>
    <property type="molecule type" value="Genomic_DNA"/>
</dbReference>
<dbReference type="AlphaFoldDB" id="A0A317L9D9"/>
<reference evidence="2 3" key="1">
    <citation type="submission" date="2018-05" db="EMBL/GenBank/DDBJ databases">
        <title>Genomic analysis of Gracilibacillus dipsosauri DD1 reveals novel features of a salt-tolerant amylase.</title>
        <authorList>
            <person name="Deutch C.E."/>
            <person name="Yang S."/>
        </authorList>
    </citation>
    <scope>NUCLEOTIDE SEQUENCE [LARGE SCALE GENOMIC DNA]</scope>
    <source>
        <strain evidence="2 3">DD1</strain>
    </source>
</reference>
<protein>
    <recommendedName>
        <fullName evidence="1">TniQ domain-containing protein</fullName>
    </recommendedName>
</protein>
<name>A0A317L9D9_9BACI</name>
<evidence type="ECO:0000259" key="1">
    <source>
        <dbReference type="Pfam" id="PF06527"/>
    </source>
</evidence>
<sequence length="135" mass="15661">MIFLPYIYEDELLYSVFARYHHYSGNENPKETMNELYGSHTTCATTLFPTNLNTLLHGFPTPNSFQVKELIIKNTGLPYYTPFIPNERNLELKKLMVEGNGTSFYMKLGRTASTIKNKKYLYCCKSCVNEDTFNN</sequence>
<evidence type="ECO:0000313" key="3">
    <source>
        <dbReference type="Proteomes" id="UP000245624"/>
    </source>
</evidence>
<organism evidence="2 3">
    <name type="scientific">Gracilibacillus dipsosauri</name>
    <dbReference type="NCBI Taxonomy" id="178340"/>
    <lineage>
        <taxon>Bacteria</taxon>
        <taxon>Bacillati</taxon>
        <taxon>Bacillota</taxon>
        <taxon>Bacilli</taxon>
        <taxon>Bacillales</taxon>
        <taxon>Bacillaceae</taxon>
        <taxon>Gracilibacillus</taxon>
    </lineage>
</organism>
<dbReference type="RefSeq" id="WP_109982966.1">
    <property type="nucleotide sequence ID" value="NZ_QGTD01000001.1"/>
</dbReference>
<dbReference type="Proteomes" id="UP000245624">
    <property type="component" value="Unassembled WGS sequence"/>
</dbReference>
<proteinExistence type="predicted"/>
<feature type="domain" description="TniQ" evidence="1">
    <location>
        <begin position="5"/>
        <end position="133"/>
    </location>
</feature>
<dbReference type="OrthoDB" id="470139at2"/>
<dbReference type="Pfam" id="PF06527">
    <property type="entry name" value="TniQ"/>
    <property type="match status" value="1"/>
</dbReference>
<evidence type="ECO:0000313" key="2">
    <source>
        <dbReference type="EMBL" id="PWU70439.1"/>
    </source>
</evidence>
<comment type="caution">
    <text evidence="2">The sequence shown here is derived from an EMBL/GenBank/DDBJ whole genome shotgun (WGS) entry which is preliminary data.</text>
</comment>
<accession>A0A317L9D9</accession>
<keyword evidence="3" id="KW-1185">Reference proteome</keyword>